<evidence type="ECO:0000256" key="25">
    <source>
        <dbReference type="SAM" id="MobiDB-lite"/>
    </source>
</evidence>
<evidence type="ECO:0000256" key="24">
    <source>
        <dbReference type="ARBA" id="ARBA00033349"/>
    </source>
</evidence>
<evidence type="ECO:0000256" key="23">
    <source>
        <dbReference type="ARBA" id="ARBA00030962"/>
    </source>
</evidence>
<dbReference type="PANTHER" id="PTHR30181">
    <property type="entry name" value="MANNITOL PERMEASE IIC COMPONENT"/>
    <property type="match status" value="1"/>
</dbReference>
<evidence type="ECO:0000256" key="18">
    <source>
        <dbReference type="ARBA" id="ARBA00022989"/>
    </source>
</evidence>
<dbReference type="GO" id="GO:0005886">
    <property type="term" value="C:plasma membrane"/>
    <property type="evidence" value="ECO:0007669"/>
    <property type="project" value="UniProtKB-SubCell"/>
</dbReference>
<evidence type="ECO:0000256" key="7">
    <source>
        <dbReference type="ARBA" id="ARBA00015039"/>
    </source>
</evidence>
<keyword evidence="17" id="KW-0418">Kinase</keyword>
<organism evidence="30 31">
    <name type="scientific">Nesterenkonia sphaerica</name>
    <dbReference type="NCBI Taxonomy" id="1804988"/>
    <lineage>
        <taxon>Bacteria</taxon>
        <taxon>Bacillati</taxon>
        <taxon>Actinomycetota</taxon>
        <taxon>Actinomycetes</taxon>
        <taxon>Micrococcales</taxon>
        <taxon>Micrococcaceae</taxon>
        <taxon>Nesterenkonia</taxon>
    </lineage>
</organism>
<proteinExistence type="predicted"/>
<feature type="transmembrane region" description="Helical" evidence="26">
    <location>
        <begin position="350"/>
        <end position="377"/>
    </location>
</feature>
<evidence type="ECO:0000313" key="31">
    <source>
        <dbReference type="Proteomes" id="UP000306544"/>
    </source>
</evidence>
<evidence type="ECO:0000256" key="2">
    <source>
        <dbReference type="ARBA" id="ARBA00002434"/>
    </source>
</evidence>
<dbReference type="Proteomes" id="UP000306544">
    <property type="component" value="Unassembled WGS sequence"/>
</dbReference>
<dbReference type="InterPro" id="IPR002178">
    <property type="entry name" value="PTS_EIIA_type-2_dom"/>
</dbReference>
<dbReference type="Gene3D" id="3.40.50.2300">
    <property type="match status" value="1"/>
</dbReference>
<dbReference type="EMBL" id="VAWA01000005">
    <property type="protein sequence ID" value="TLP77155.1"/>
    <property type="molecule type" value="Genomic_DNA"/>
</dbReference>
<evidence type="ECO:0000256" key="14">
    <source>
        <dbReference type="ARBA" id="ARBA00022679"/>
    </source>
</evidence>
<dbReference type="PROSITE" id="PS00372">
    <property type="entry name" value="PTS_EIIA_TYPE_2_HIS"/>
    <property type="match status" value="1"/>
</dbReference>
<keyword evidence="16 26" id="KW-0812">Transmembrane</keyword>
<evidence type="ECO:0000256" key="12">
    <source>
        <dbReference type="ARBA" id="ARBA00022553"/>
    </source>
</evidence>
<feature type="domain" description="PTS EIIA type-2" evidence="27">
    <location>
        <begin position="544"/>
        <end position="683"/>
    </location>
</feature>
<dbReference type="GO" id="GO:0016301">
    <property type="term" value="F:kinase activity"/>
    <property type="evidence" value="ECO:0007669"/>
    <property type="project" value="UniProtKB-KW"/>
</dbReference>
<dbReference type="GO" id="GO:0022872">
    <property type="term" value="F:protein-N(PI)-phosphohistidine-mannitol phosphotransferase system transmembrane transporter activity"/>
    <property type="evidence" value="ECO:0007669"/>
    <property type="project" value="InterPro"/>
</dbReference>
<keyword evidence="12" id="KW-0597">Phosphoprotein</keyword>
<dbReference type="InterPro" id="IPR013014">
    <property type="entry name" value="PTS_EIIC_2"/>
</dbReference>
<dbReference type="Gene3D" id="3.40.930.10">
    <property type="entry name" value="Mannitol-specific EII, Chain A"/>
    <property type="match status" value="1"/>
</dbReference>
<dbReference type="GO" id="GO:0090563">
    <property type="term" value="F:protein-phosphocysteine-sugar phosphotransferase activity"/>
    <property type="evidence" value="ECO:0007669"/>
    <property type="project" value="TreeGrafter"/>
</dbReference>
<keyword evidence="31" id="KW-1185">Reference proteome</keyword>
<evidence type="ECO:0000256" key="15">
    <source>
        <dbReference type="ARBA" id="ARBA00022683"/>
    </source>
</evidence>
<comment type="function">
    <text evidence="2">The phosphoenolpyruvate-dependent sugar phosphotransferase system (sugar PTS), a major carbohydrate active transport system, catalyzes the phosphorylation of incoming sugar substrates concomitantly with their translocation across the cell membrane. The enzyme II CmtAB PTS system is involved in D-mannitol transport.</text>
</comment>
<keyword evidence="19 26" id="KW-0472">Membrane</keyword>
<evidence type="ECO:0000256" key="6">
    <source>
        <dbReference type="ARBA" id="ARBA00014783"/>
    </source>
</evidence>
<dbReference type="AlphaFoldDB" id="A0A5R9AGJ8"/>
<dbReference type="PROSITE" id="PS51094">
    <property type="entry name" value="PTS_EIIA_TYPE_2"/>
    <property type="match status" value="1"/>
</dbReference>
<dbReference type="NCBIfam" id="NF011663">
    <property type="entry name" value="PRK15083.1"/>
    <property type="match status" value="1"/>
</dbReference>
<feature type="domain" description="PTS EIIB type-2" evidence="28">
    <location>
        <begin position="424"/>
        <end position="519"/>
    </location>
</feature>
<evidence type="ECO:0000313" key="30">
    <source>
        <dbReference type="EMBL" id="TLP77155.1"/>
    </source>
</evidence>
<dbReference type="InterPro" id="IPR036095">
    <property type="entry name" value="PTS_EIIB-like_sf"/>
</dbReference>
<gene>
    <name evidence="30" type="ORF">FEF27_05550</name>
</gene>
<keyword evidence="9" id="KW-0813">Transport</keyword>
<feature type="transmembrane region" description="Helical" evidence="26">
    <location>
        <begin position="98"/>
        <end position="116"/>
    </location>
</feature>
<evidence type="ECO:0000259" key="28">
    <source>
        <dbReference type="PROSITE" id="PS51099"/>
    </source>
</evidence>
<dbReference type="SUPFAM" id="SSF52794">
    <property type="entry name" value="PTS system IIB component-like"/>
    <property type="match status" value="1"/>
</dbReference>
<comment type="subunit">
    <text evidence="4">Homodimer.</text>
</comment>
<evidence type="ECO:0000259" key="29">
    <source>
        <dbReference type="PROSITE" id="PS51104"/>
    </source>
</evidence>
<evidence type="ECO:0000256" key="4">
    <source>
        <dbReference type="ARBA" id="ARBA00011738"/>
    </source>
</evidence>
<accession>A0A5R9AGJ8</accession>
<feature type="transmembrane region" description="Helical" evidence="26">
    <location>
        <begin position="264"/>
        <end position="288"/>
    </location>
</feature>
<dbReference type="InterPro" id="IPR003501">
    <property type="entry name" value="PTS_EIIB_2/3"/>
</dbReference>
<feature type="transmembrane region" description="Helical" evidence="26">
    <location>
        <begin position="131"/>
        <end position="150"/>
    </location>
</feature>
<keyword evidence="15" id="KW-0598">Phosphotransferase system</keyword>
<evidence type="ECO:0000256" key="10">
    <source>
        <dbReference type="ARBA" id="ARBA00022475"/>
    </source>
</evidence>
<keyword evidence="10" id="KW-1003">Cell membrane</keyword>
<feature type="transmembrane region" description="Helical" evidence="26">
    <location>
        <begin position="67"/>
        <end position="86"/>
    </location>
</feature>
<dbReference type="GO" id="GO:0009401">
    <property type="term" value="P:phosphoenolpyruvate-dependent sugar phosphotransferase system"/>
    <property type="evidence" value="ECO:0007669"/>
    <property type="project" value="UniProtKB-KW"/>
</dbReference>
<evidence type="ECO:0000256" key="20">
    <source>
        <dbReference type="ARBA" id="ARBA00029908"/>
    </source>
</evidence>
<evidence type="ECO:0000256" key="11">
    <source>
        <dbReference type="ARBA" id="ARBA00022519"/>
    </source>
</evidence>
<dbReference type="InterPro" id="IPR016152">
    <property type="entry name" value="PTrfase/Anion_transptr"/>
</dbReference>
<protein>
    <recommendedName>
        <fullName evidence="6">Mannitol-specific phosphotransferase enzyme IIA component</fullName>
        <ecNumber evidence="5">2.7.1.197</ecNumber>
    </recommendedName>
    <alternativeName>
        <fullName evidence="22">EIIA</fullName>
    </alternativeName>
    <alternativeName>
        <fullName evidence="24">EIICB-Mtl</fullName>
    </alternativeName>
    <alternativeName>
        <fullName evidence="21">EIICBA-Mtl</fullName>
    </alternativeName>
    <alternativeName>
        <fullName evidence="23">EIII</fullName>
    </alternativeName>
    <alternativeName>
        <fullName evidence="20">PTS system mannitol-specific EIIA component</fullName>
    </alternativeName>
    <alternativeName>
        <fullName evidence="8">PTS system mannitol-specific EIICB component</fullName>
    </alternativeName>
    <alternativeName>
        <fullName evidence="7">PTS system mannitol-specific EIICBA component</fullName>
    </alternativeName>
</protein>
<keyword evidence="14" id="KW-0808">Transferase</keyword>
<evidence type="ECO:0000256" key="9">
    <source>
        <dbReference type="ARBA" id="ARBA00022448"/>
    </source>
</evidence>
<feature type="domain" description="PTS EIIC type-2" evidence="29">
    <location>
        <begin position="26"/>
        <end position="371"/>
    </location>
</feature>
<dbReference type="InterPro" id="IPR013011">
    <property type="entry name" value="PTS_EIIB_2"/>
</dbReference>
<evidence type="ECO:0000256" key="13">
    <source>
        <dbReference type="ARBA" id="ARBA00022597"/>
    </source>
</evidence>
<dbReference type="Pfam" id="PF02302">
    <property type="entry name" value="PTS_IIB"/>
    <property type="match status" value="1"/>
</dbReference>
<evidence type="ECO:0000256" key="16">
    <source>
        <dbReference type="ARBA" id="ARBA00022692"/>
    </source>
</evidence>
<dbReference type="Pfam" id="PF00359">
    <property type="entry name" value="PTS_EIIA_2"/>
    <property type="match status" value="1"/>
</dbReference>
<dbReference type="CDD" id="cd05567">
    <property type="entry name" value="PTS_IIB_mannitol"/>
    <property type="match status" value="1"/>
</dbReference>
<evidence type="ECO:0000256" key="22">
    <source>
        <dbReference type="ARBA" id="ARBA00030956"/>
    </source>
</evidence>
<comment type="subcellular location">
    <subcellularLocation>
        <location evidence="3">Cell inner membrane</location>
        <topology evidence="3">Multi-pass membrane protein</topology>
    </subcellularLocation>
</comment>
<keyword evidence="11" id="KW-0997">Cell inner membrane</keyword>
<dbReference type="InterPro" id="IPR029503">
    <property type="entry name" value="PTS_EIIB_mannitol"/>
</dbReference>
<evidence type="ECO:0000256" key="19">
    <source>
        <dbReference type="ARBA" id="ARBA00023136"/>
    </source>
</evidence>
<reference evidence="30 31" key="1">
    <citation type="submission" date="2019-05" db="EMBL/GenBank/DDBJ databases">
        <title>Nesterenkonia sp. GY239, isolated from the Southern Atlantic Ocean.</title>
        <authorList>
            <person name="Zhang G."/>
        </authorList>
    </citation>
    <scope>NUCLEOTIDE SEQUENCE [LARGE SCALE GENOMIC DNA]</scope>
    <source>
        <strain evidence="30 31">GY239</strain>
    </source>
</reference>
<dbReference type="RefSeq" id="WP_138169860.1">
    <property type="nucleotide sequence ID" value="NZ_VAWA01000005.1"/>
</dbReference>
<comment type="catalytic activity">
    <reaction evidence="1">
        <text>D-mannitol(out) + N(pros)-phospho-L-histidyl-[protein] = D-mannitol 1-phosphate(in) + L-histidyl-[protein]</text>
        <dbReference type="Rhea" id="RHEA:33363"/>
        <dbReference type="Rhea" id="RHEA-COMP:9745"/>
        <dbReference type="Rhea" id="RHEA-COMP:9746"/>
        <dbReference type="ChEBI" id="CHEBI:16899"/>
        <dbReference type="ChEBI" id="CHEBI:29979"/>
        <dbReference type="ChEBI" id="CHEBI:61381"/>
        <dbReference type="ChEBI" id="CHEBI:64837"/>
        <dbReference type="EC" id="2.7.1.197"/>
    </reaction>
</comment>
<dbReference type="PROSITE" id="PS51099">
    <property type="entry name" value="PTS_EIIB_TYPE_2"/>
    <property type="match status" value="1"/>
</dbReference>
<feature type="transmembrane region" description="Helical" evidence="26">
    <location>
        <begin position="26"/>
        <end position="47"/>
    </location>
</feature>
<evidence type="ECO:0000256" key="17">
    <source>
        <dbReference type="ARBA" id="ARBA00022777"/>
    </source>
</evidence>
<keyword evidence="13" id="KW-0762">Sugar transport</keyword>
<evidence type="ECO:0000259" key="27">
    <source>
        <dbReference type="PROSITE" id="PS51094"/>
    </source>
</evidence>
<dbReference type="InterPro" id="IPR050893">
    <property type="entry name" value="Sugar_PTS"/>
</dbReference>
<evidence type="ECO:0000256" key="8">
    <source>
        <dbReference type="ARBA" id="ARBA00021825"/>
    </source>
</evidence>
<dbReference type="PROSITE" id="PS51104">
    <property type="entry name" value="PTS_EIIC_TYPE_2"/>
    <property type="match status" value="1"/>
</dbReference>
<evidence type="ECO:0000256" key="5">
    <source>
        <dbReference type="ARBA" id="ARBA00011909"/>
    </source>
</evidence>
<evidence type="ECO:0000256" key="3">
    <source>
        <dbReference type="ARBA" id="ARBA00004429"/>
    </source>
</evidence>
<keyword evidence="18 26" id="KW-1133">Transmembrane helix</keyword>
<dbReference type="SUPFAM" id="SSF55804">
    <property type="entry name" value="Phoshotransferase/anion transport protein"/>
    <property type="match status" value="1"/>
</dbReference>
<evidence type="ECO:0000256" key="1">
    <source>
        <dbReference type="ARBA" id="ARBA00001655"/>
    </source>
</evidence>
<comment type="caution">
    <text evidence="30">The sequence shown here is derived from an EMBL/GenBank/DDBJ whole genome shotgun (WGS) entry which is preliminary data.</text>
</comment>
<dbReference type="EC" id="2.7.1.197" evidence="5"/>
<feature type="region of interest" description="Disordered" evidence="25">
    <location>
        <begin position="516"/>
        <end position="543"/>
    </location>
</feature>
<feature type="transmembrane region" description="Helical" evidence="26">
    <location>
        <begin position="171"/>
        <end position="190"/>
    </location>
</feature>
<dbReference type="Pfam" id="PF02378">
    <property type="entry name" value="PTS_EIIC"/>
    <property type="match status" value="1"/>
</dbReference>
<evidence type="ECO:0000256" key="21">
    <source>
        <dbReference type="ARBA" id="ARBA00030684"/>
    </source>
</evidence>
<evidence type="ECO:0000256" key="26">
    <source>
        <dbReference type="SAM" id="Phobius"/>
    </source>
</evidence>
<feature type="compositionally biased region" description="Low complexity" evidence="25">
    <location>
        <begin position="519"/>
        <end position="536"/>
    </location>
</feature>
<dbReference type="PANTHER" id="PTHR30181:SF2">
    <property type="entry name" value="PTS SYSTEM MANNITOL-SPECIFIC EIICBA COMPONENT"/>
    <property type="match status" value="1"/>
</dbReference>
<name>A0A5R9AGJ8_9MICC</name>
<dbReference type="CDD" id="cd00211">
    <property type="entry name" value="PTS_IIA_fru"/>
    <property type="match status" value="1"/>
</dbReference>
<dbReference type="InterPro" id="IPR003352">
    <property type="entry name" value="PTS_EIIC"/>
</dbReference>
<sequence>MTTSSSDSTSAAASQPGRFRVGVQKFGSFLSGMIMPNIPALIAWGIVTAVVVNVSEFTEAGWEPTNALAGVIFPMIHYLLPILIAMQGGRLIYETRGAVVGAVAAVGVIVGSDHIIDQFNAALPAGEDQLGYVHMFIGAMLMGPLSAWLMKKLDAVWEGKIKPGFEMLVNMFSAGILGFLLLAVGFFVMAPPINWLMAALGTGVEWLIDNSLLPLTSVLIEPAKVFFLNNAINHGVLTPLGTQQADAQGSSILFLLEANPGPGLGLLLAFSVFGVGAAKATAPGAALIHFVGGIHEVYFPYVLMKPALLLAMVAGGMTGVTTNMLLGVGLQAPAAPGSIIAVYVQSLGGGVGNVVGVTFGWVLSAGVTFAVAAVILLSSRKRDMELGDQFSAAIAKTEAAKGKSSSALASLSAGVPSAAADRIRTIYFACDAGMGSSAMGASVLRNKLSAAGISDVYVTNKAISSLPGDADLVITQQTLTERARPKEPQAIHVSVNNFMNAPEYDEVVELVQQSGDDQAVAAGSEAPASSAEHASGTRTAVEPRVLTQDRIRIRAGSATQEEALREAQEILVSAGAVTGDYLQAMRDREATASTYMGSGLAIPHGTNEAKSSIKSSALSVVRYDGGVDWAGDQVRFVVGIAGVGDEHLQLLARIAELFSDESKVAQLEAAASEAELHALLSGVNDN</sequence>
<feature type="transmembrane region" description="Helical" evidence="26">
    <location>
        <begin position="308"/>
        <end position="330"/>
    </location>
</feature>
<dbReference type="OrthoDB" id="9814222at2"/>